<sequence length="152" mass="17714">MKTFKPLSFSDKIRWRNRALGCLLVLMLIYMVIIGEMGLGDSRVMTTLADNVSRIIFFGGMIWVIYKIVRNRKLLKDRQLLKEQMQDEFDERNRYLHDKSGGIVWDVLFVCLLFVTLTTSLVNMPAFYTSLAILTICVILKLVVYFLYKGTE</sequence>
<evidence type="ECO:0000256" key="1">
    <source>
        <dbReference type="SAM" id="Phobius"/>
    </source>
</evidence>
<keyword evidence="1" id="KW-0812">Transmembrane</keyword>
<feature type="transmembrane region" description="Helical" evidence="1">
    <location>
        <begin position="102"/>
        <end position="121"/>
    </location>
</feature>
<gene>
    <name evidence="2" type="ORF">JQM67_07570</name>
</gene>
<name>A0ABS9CNC6_9FIRM</name>
<evidence type="ECO:0008006" key="4">
    <source>
        <dbReference type="Google" id="ProtNLM"/>
    </source>
</evidence>
<dbReference type="RefSeq" id="WP_235323512.1">
    <property type="nucleotide sequence ID" value="NZ_JAFBIT010000002.1"/>
</dbReference>
<reference evidence="2 3" key="1">
    <citation type="submission" date="2020-12" db="EMBL/GenBank/DDBJ databases">
        <title>Whole genome sequences of gut porcine anaerobes.</title>
        <authorList>
            <person name="Kubasova T."/>
            <person name="Jahodarova E."/>
            <person name="Rychlik I."/>
        </authorList>
    </citation>
    <scope>NUCLEOTIDE SEQUENCE [LARGE SCALE GENOMIC DNA]</scope>
    <source>
        <strain evidence="2 3">An867</strain>
    </source>
</reference>
<proteinExistence type="predicted"/>
<organism evidence="2 3">
    <name type="scientific">Anaeromassilibacillus senegalensis</name>
    <dbReference type="NCBI Taxonomy" id="1673717"/>
    <lineage>
        <taxon>Bacteria</taxon>
        <taxon>Bacillati</taxon>
        <taxon>Bacillota</taxon>
        <taxon>Clostridia</taxon>
        <taxon>Eubacteriales</taxon>
        <taxon>Acutalibacteraceae</taxon>
        <taxon>Anaeromassilibacillus</taxon>
    </lineage>
</organism>
<accession>A0ABS9CNC6</accession>
<keyword evidence="3" id="KW-1185">Reference proteome</keyword>
<feature type="transmembrane region" description="Helical" evidence="1">
    <location>
        <begin position="51"/>
        <end position="69"/>
    </location>
</feature>
<evidence type="ECO:0000313" key="2">
    <source>
        <dbReference type="EMBL" id="MCF2652458.1"/>
    </source>
</evidence>
<dbReference type="EMBL" id="JAFBIT010000002">
    <property type="protein sequence ID" value="MCF2652458.1"/>
    <property type="molecule type" value="Genomic_DNA"/>
</dbReference>
<feature type="transmembrane region" description="Helical" evidence="1">
    <location>
        <begin position="127"/>
        <end position="148"/>
    </location>
</feature>
<keyword evidence="1" id="KW-0472">Membrane</keyword>
<keyword evidence="1" id="KW-1133">Transmembrane helix</keyword>
<protein>
    <recommendedName>
        <fullName evidence="4">DUF2178 domain-containing protein</fullName>
    </recommendedName>
</protein>
<comment type="caution">
    <text evidence="2">The sequence shown here is derived from an EMBL/GenBank/DDBJ whole genome shotgun (WGS) entry which is preliminary data.</text>
</comment>
<dbReference type="Proteomes" id="UP001299220">
    <property type="component" value="Unassembled WGS sequence"/>
</dbReference>
<evidence type="ECO:0000313" key="3">
    <source>
        <dbReference type="Proteomes" id="UP001299220"/>
    </source>
</evidence>
<feature type="transmembrane region" description="Helical" evidence="1">
    <location>
        <begin position="20"/>
        <end position="39"/>
    </location>
</feature>